<dbReference type="STRING" id="320771.Cflav_PD5505"/>
<keyword evidence="1" id="KW-1133">Transmembrane helix</keyword>
<evidence type="ECO:0000256" key="1">
    <source>
        <dbReference type="SAM" id="Phobius"/>
    </source>
</evidence>
<protein>
    <submittedName>
        <fullName evidence="2">Uncharacterized protein</fullName>
    </submittedName>
</protein>
<reference evidence="2 3" key="1">
    <citation type="journal article" date="2011" name="J. Bacteriol.">
        <title>Genome sequence of 'Pedosphaera parvula' Ellin514, an aerobic Verrucomicrobial isolate from pasture soil.</title>
        <authorList>
            <person name="Kant R."/>
            <person name="van Passel M.W."/>
            <person name="Sangwan P."/>
            <person name="Palva A."/>
            <person name="Lucas S."/>
            <person name="Copeland A."/>
            <person name="Lapidus A."/>
            <person name="Glavina Del Rio T."/>
            <person name="Dalin E."/>
            <person name="Tice H."/>
            <person name="Bruce D."/>
            <person name="Goodwin L."/>
            <person name="Pitluck S."/>
            <person name="Chertkov O."/>
            <person name="Larimer F.W."/>
            <person name="Land M.L."/>
            <person name="Hauser L."/>
            <person name="Brettin T.S."/>
            <person name="Detter J.C."/>
            <person name="Han S."/>
            <person name="de Vos W.M."/>
            <person name="Janssen P.H."/>
            <person name="Smidt H."/>
        </authorList>
    </citation>
    <scope>NUCLEOTIDE SEQUENCE [LARGE SCALE GENOMIC DNA]</scope>
    <source>
        <strain evidence="2 3">Ellin514</strain>
    </source>
</reference>
<sequence length="56" mass="6350">MVQLCAPRNAETFFHAWGFVVLICPMLGCIHSSFVTRKIDKRNGDTTPEKVLQQSK</sequence>
<dbReference type="Proteomes" id="UP000003688">
    <property type="component" value="Unassembled WGS sequence"/>
</dbReference>
<proteinExistence type="predicted"/>
<gene>
    <name evidence="2" type="ORF">Cflav_PD5505</name>
</gene>
<name>B9XBI5_PEDPL</name>
<accession>B9XBI5</accession>
<organism evidence="2 3">
    <name type="scientific">Pedosphaera parvula (strain Ellin514)</name>
    <dbReference type="NCBI Taxonomy" id="320771"/>
    <lineage>
        <taxon>Bacteria</taxon>
        <taxon>Pseudomonadati</taxon>
        <taxon>Verrucomicrobiota</taxon>
        <taxon>Pedosphaerae</taxon>
        <taxon>Pedosphaerales</taxon>
        <taxon>Pedosphaeraceae</taxon>
        <taxon>Pedosphaera</taxon>
    </lineage>
</organism>
<dbReference type="EMBL" id="ABOX02000003">
    <property type="protein sequence ID" value="EEF62870.1"/>
    <property type="molecule type" value="Genomic_DNA"/>
</dbReference>
<comment type="caution">
    <text evidence="2">The sequence shown here is derived from an EMBL/GenBank/DDBJ whole genome shotgun (WGS) entry which is preliminary data.</text>
</comment>
<evidence type="ECO:0000313" key="3">
    <source>
        <dbReference type="Proteomes" id="UP000003688"/>
    </source>
</evidence>
<evidence type="ECO:0000313" key="2">
    <source>
        <dbReference type="EMBL" id="EEF62870.1"/>
    </source>
</evidence>
<keyword evidence="3" id="KW-1185">Reference proteome</keyword>
<feature type="transmembrane region" description="Helical" evidence="1">
    <location>
        <begin position="12"/>
        <end position="34"/>
    </location>
</feature>
<keyword evidence="1" id="KW-0812">Transmembrane</keyword>
<dbReference type="AlphaFoldDB" id="B9XBI5"/>
<keyword evidence="1" id="KW-0472">Membrane</keyword>